<dbReference type="OrthoDB" id="9805239at2"/>
<feature type="compositionally biased region" description="Basic and acidic residues" evidence="6">
    <location>
        <begin position="307"/>
        <end position="316"/>
    </location>
</feature>
<dbReference type="KEGG" id="cex:CSE_12970"/>
<dbReference type="Pfam" id="PF00892">
    <property type="entry name" value="EamA"/>
    <property type="match status" value="2"/>
</dbReference>
<evidence type="ECO:0000256" key="2">
    <source>
        <dbReference type="ARBA" id="ARBA00022475"/>
    </source>
</evidence>
<dbReference type="PANTHER" id="PTHR42920">
    <property type="entry name" value="OS03G0707200 PROTEIN-RELATED"/>
    <property type="match status" value="1"/>
</dbReference>
<dbReference type="InterPro" id="IPR000620">
    <property type="entry name" value="EamA_dom"/>
</dbReference>
<feature type="transmembrane region" description="Helical" evidence="7">
    <location>
        <begin position="133"/>
        <end position="149"/>
    </location>
</feature>
<evidence type="ECO:0000313" key="9">
    <source>
        <dbReference type="EMBL" id="BAL81423.1"/>
    </source>
</evidence>
<dbReference type="InterPro" id="IPR051258">
    <property type="entry name" value="Diverse_Substrate_Transporter"/>
</dbReference>
<evidence type="ECO:0000256" key="5">
    <source>
        <dbReference type="ARBA" id="ARBA00023136"/>
    </source>
</evidence>
<evidence type="ECO:0000256" key="1">
    <source>
        <dbReference type="ARBA" id="ARBA00004651"/>
    </source>
</evidence>
<evidence type="ECO:0000313" key="10">
    <source>
        <dbReference type="Proteomes" id="UP000004793"/>
    </source>
</evidence>
<dbReference type="SUPFAM" id="SSF103481">
    <property type="entry name" value="Multidrug resistance efflux transporter EmrE"/>
    <property type="match status" value="2"/>
</dbReference>
<keyword evidence="2" id="KW-1003">Cell membrane</keyword>
<protein>
    <submittedName>
        <fullName evidence="9">Hypothetical membrane protein</fullName>
    </submittedName>
</protein>
<evidence type="ECO:0000259" key="8">
    <source>
        <dbReference type="Pfam" id="PF00892"/>
    </source>
</evidence>
<feature type="region of interest" description="Disordered" evidence="6">
    <location>
        <begin position="342"/>
        <end position="361"/>
    </location>
</feature>
<feature type="compositionally biased region" description="Basic residues" evidence="6">
    <location>
        <begin position="351"/>
        <end position="361"/>
    </location>
</feature>
<dbReference type="PANTHER" id="PTHR42920:SF11">
    <property type="entry name" value="INNER MEMBRANE PROTEIN YTFF"/>
    <property type="match status" value="1"/>
</dbReference>
<dbReference type="InterPro" id="IPR037185">
    <property type="entry name" value="EmrE-like"/>
</dbReference>
<evidence type="ECO:0000256" key="3">
    <source>
        <dbReference type="ARBA" id="ARBA00022692"/>
    </source>
</evidence>
<feature type="domain" description="EamA" evidence="8">
    <location>
        <begin position="11"/>
        <end position="148"/>
    </location>
</feature>
<feature type="region of interest" description="Disordered" evidence="6">
    <location>
        <begin position="307"/>
        <end position="328"/>
    </location>
</feature>
<dbReference type="GO" id="GO:0005886">
    <property type="term" value="C:plasma membrane"/>
    <property type="evidence" value="ECO:0007669"/>
    <property type="project" value="UniProtKB-SubCell"/>
</dbReference>
<keyword evidence="5 7" id="KW-0472">Membrane</keyword>
<feature type="transmembrane region" description="Helical" evidence="7">
    <location>
        <begin position="78"/>
        <end position="100"/>
    </location>
</feature>
<evidence type="ECO:0000256" key="7">
    <source>
        <dbReference type="SAM" id="Phobius"/>
    </source>
</evidence>
<accession>A0A7U6JFF3</accession>
<gene>
    <name evidence="9" type="ordered locus">CSE_12970</name>
</gene>
<dbReference type="EMBL" id="AP012051">
    <property type="protein sequence ID" value="BAL81423.1"/>
    <property type="molecule type" value="Genomic_DNA"/>
</dbReference>
<dbReference type="RefSeq" id="WP_014453818.1">
    <property type="nucleotide sequence ID" value="NC_017096.1"/>
</dbReference>
<sequence>MFMDKFMRYQMVAILSAILFGVSTPLSKILLGQIAPIPLAAFLYIGSSIGLLVFQQIDHLIRRQSKAEASLEKKDTPWLIGAIFSGGIIAPILLMSGLRITPASTASLLLNFEGVATALVAALFFSEHIGKRVWVALVLITLASIFLSWDFTNQWGFSIGAIEILCACFFWGLDNNFTRNISLKNPFSIVVIKGFSAGLFSLFLAFLLKNPIPSLKIILFAMLLGCFSYGFSLVLFVVALRNLGSARASAFFGTAPFIGATLSLILFKSVPNIMFIISLPVMIVGTILLFREEHSHKHFHEYIAHEHRHSHTDDHHNHPHMPQEVPKSGYHSHFHIHEPIEHEHPHVPDIHHRHSHLPKKK</sequence>
<keyword evidence="3 7" id="KW-0812">Transmembrane</keyword>
<feature type="transmembrane region" description="Helical" evidence="7">
    <location>
        <begin position="250"/>
        <end position="267"/>
    </location>
</feature>
<evidence type="ECO:0000256" key="6">
    <source>
        <dbReference type="SAM" id="MobiDB-lite"/>
    </source>
</evidence>
<dbReference type="AlphaFoldDB" id="A0A7U6JFF3"/>
<feature type="transmembrane region" description="Helical" evidence="7">
    <location>
        <begin position="37"/>
        <end position="57"/>
    </location>
</feature>
<reference evidence="9 10" key="1">
    <citation type="submission" date="2011-01" db="EMBL/GenBank/DDBJ databases">
        <title>Whole genome sequence of Caldisericum exile AZM16c01.</title>
        <authorList>
            <person name="Narita-Yamada S."/>
            <person name="Kawakoshi A."/>
            <person name="Nakamura S."/>
            <person name="Sasagawa M."/>
            <person name="Fukada J."/>
            <person name="Sekine M."/>
            <person name="Kato Y."/>
            <person name="Fukai R."/>
            <person name="Sasaki K."/>
            <person name="Hanamaki A."/>
            <person name="Narita H."/>
            <person name="Konno Y."/>
            <person name="Mori K."/>
            <person name="Yamazaki S."/>
            <person name="Suzuki K."/>
            <person name="Fujita N."/>
        </authorList>
    </citation>
    <scope>NUCLEOTIDE SEQUENCE [LARGE SCALE GENOMIC DNA]</scope>
    <source>
        <strain evidence="10">DSM 21853 / NBRC 104410 / AZM16c01</strain>
    </source>
</reference>
<keyword evidence="10" id="KW-1185">Reference proteome</keyword>
<feature type="transmembrane region" description="Helical" evidence="7">
    <location>
        <begin position="273"/>
        <end position="290"/>
    </location>
</feature>
<dbReference type="Proteomes" id="UP000004793">
    <property type="component" value="Chromosome"/>
</dbReference>
<name>A0A7U6JFF3_CALEA</name>
<evidence type="ECO:0000256" key="4">
    <source>
        <dbReference type="ARBA" id="ARBA00022989"/>
    </source>
</evidence>
<proteinExistence type="predicted"/>
<feature type="domain" description="EamA" evidence="8">
    <location>
        <begin position="159"/>
        <end position="290"/>
    </location>
</feature>
<comment type="subcellular location">
    <subcellularLocation>
        <location evidence="1">Cell membrane</location>
        <topology evidence="1">Multi-pass membrane protein</topology>
    </subcellularLocation>
</comment>
<feature type="transmembrane region" description="Helical" evidence="7">
    <location>
        <begin position="185"/>
        <end position="208"/>
    </location>
</feature>
<feature type="transmembrane region" description="Helical" evidence="7">
    <location>
        <begin position="106"/>
        <end position="126"/>
    </location>
</feature>
<keyword evidence="4 7" id="KW-1133">Transmembrane helix</keyword>
<organism evidence="9 10">
    <name type="scientific">Caldisericum exile (strain DSM 21853 / NBRC 104410 / AZM16c01)</name>
    <dbReference type="NCBI Taxonomy" id="511051"/>
    <lineage>
        <taxon>Bacteria</taxon>
        <taxon>Pseudomonadati</taxon>
        <taxon>Caldisericota/Cryosericota group</taxon>
        <taxon>Caldisericota</taxon>
        <taxon>Caldisericia</taxon>
        <taxon>Caldisericales</taxon>
        <taxon>Caldisericaceae</taxon>
        <taxon>Caldisericum</taxon>
    </lineage>
</organism>
<feature type="transmembrane region" description="Helical" evidence="7">
    <location>
        <begin position="155"/>
        <end position="173"/>
    </location>
</feature>
<feature type="transmembrane region" description="Helical" evidence="7">
    <location>
        <begin position="214"/>
        <end position="238"/>
    </location>
</feature>